<dbReference type="SUPFAM" id="SSF56399">
    <property type="entry name" value="ADP-ribosylation"/>
    <property type="match status" value="1"/>
</dbReference>
<dbReference type="Gene3D" id="3.90.228.10">
    <property type="match status" value="1"/>
</dbReference>
<evidence type="ECO:0000256" key="1">
    <source>
        <dbReference type="ARBA" id="ARBA00022723"/>
    </source>
</evidence>
<keyword evidence="1" id="KW-0479">Metal-binding</keyword>
<dbReference type="GO" id="GO:0061630">
    <property type="term" value="F:ubiquitin protein ligase activity"/>
    <property type="evidence" value="ECO:0007669"/>
    <property type="project" value="TreeGrafter"/>
</dbReference>
<dbReference type="PANTHER" id="PTHR25462">
    <property type="entry name" value="BONUS, ISOFORM C-RELATED"/>
    <property type="match status" value="1"/>
</dbReference>
<feature type="region of interest" description="Disordered" evidence="4">
    <location>
        <begin position="523"/>
        <end position="542"/>
    </location>
</feature>
<dbReference type="OrthoDB" id="153872at2759"/>
<name>A0A485L052_9STRA</name>
<feature type="domain" description="B box-type" evidence="5">
    <location>
        <begin position="171"/>
        <end position="218"/>
    </location>
</feature>
<dbReference type="InterPro" id="IPR000315">
    <property type="entry name" value="Znf_B-box"/>
</dbReference>
<keyword evidence="8" id="KW-1185">Reference proteome</keyword>
<dbReference type="GO" id="GO:0008270">
    <property type="term" value="F:zinc ion binding"/>
    <property type="evidence" value="ECO:0007669"/>
    <property type="project" value="UniProtKB-KW"/>
</dbReference>
<dbReference type="Pfam" id="PF00643">
    <property type="entry name" value="zf-B_box"/>
    <property type="match status" value="2"/>
</dbReference>
<organism evidence="7 8">
    <name type="scientific">Aphanomyces stellatus</name>
    <dbReference type="NCBI Taxonomy" id="120398"/>
    <lineage>
        <taxon>Eukaryota</taxon>
        <taxon>Sar</taxon>
        <taxon>Stramenopiles</taxon>
        <taxon>Oomycota</taxon>
        <taxon>Saprolegniomycetes</taxon>
        <taxon>Saprolegniales</taxon>
        <taxon>Verrucalvaceae</taxon>
        <taxon>Aphanomyces</taxon>
    </lineage>
</organism>
<keyword evidence="3" id="KW-0863">Zinc-finger</keyword>
<feature type="region of interest" description="Disordered" evidence="4">
    <location>
        <begin position="478"/>
        <end position="510"/>
    </location>
</feature>
<dbReference type="Gene3D" id="3.30.160.60">
    <property type="entry name" value="Classic Zinc Finger"/>
    <property type="match status" value="1"/>
</dbReference>
<reference evidence="6" key="2">
    <citation type="submission" date="2019-06" db="EMBL/GenBank/DDBJ databases">
        <title>Genomics analysis of Aphanomyces spp. identifies a new class of oomycete effector associated with host adaptation.</title>
        <authorList>
            <person name="Gaulin E."/>
        </authorList>
    </citation>
    <scope>NUCLEOTIDE SEQUENCE</scope>
    <source>
        <strain evidence="6">CBS 578.67</strain>
    </source>
</reference>
<dbReference type="PANTHER" id="PTHR25462:SF229">
    <property type="entry name" value="TRANSCRIPTION INTERMEDIARY FACTOR 1-BETA"/>
    <property type="match status" value="1"/>
</dbReference>
<evidence type="ECO:0000256" key="4">
    <source>
        <dbReference type="SAM" id="MobiDB-lite"/>
    </source>
</evidence>
<evidence type="ECO:0000259" key="5">
    <source>
        <dbReference type="PROSITE" id="PS50119"/>
    </source>
</evidence>
<dbReference type="InterPro" id="IPR047153">
    <property type="entry name" value="TRIM45/56/19-like"/>
</dbReference>
<dbReference type="GO" id="GO:0006513">
    <property type="term" value="P:protein monoubiquitination"/>
    <property type="evidence" value="ECO:0007669"/>
    <property type="project" value="TreeGrafter"/>
</dbReference>
<dbReference type="CDD" id="cd19821">
    <property type="entry name" value="Bbox1_BBX-like"/>
    <property type="match status" value="1"/>
</dbReference>
<dbReference type="CDD" id="cd19756">
    <property type="entry name" value="Bbox2"/>
    <property type="match status" value="1"/>
</dbReference>
<dbReference type="Proteomes" id="UP000332933">
    <property type="component" value="Unassembled WGS sequence"/>
</dbReference>
<accession>A0A485L052</accession>
<evidence type="ECO:0000256" key="3">
    <source>
        <dbReference type="PROSITE-ProRule" id="PRU00024"/>
    </source>
</evidence>
<dbReference type="AlphaFoldDB" id="A0A485L052"/>
<dbReference type="EMBL" id="VJMH01005502">
    <property type="protein sequence ID" value="KAF0695153.1"/>
    <property type="molecule type" value="Genomic_DNA"/>
</dbReference>
<dbReference type="PROSITE" id="PS50119">
    <property type="entry name" value="ZF_BBOX"/>
    <property type="match status" value="2"/>
</dbReference>
<dbReference type="InterPro" id="IPR049808">
    <property type="entry name" value="CONSTANS-like_Bbox1"/>
</dbReference>
<dbReference type="EMBL" id="CAADRA010005523">
    <property type="protein sequence ID" value="VFT90846.1"/>
    <property type="molecule type" value="Genomic_DNA"/>
</dbReference>
<sequence length="542" mass="60312">MNPLTKEYQRVRYMLQASLPGFRVHDDLQIWDMKNPALEAQYEQQTAGLLELDSWVAVEDLGPSMAQMYNYGFTSLDTVHAMKFTTGNIPMDAPGKKGKKQYVLCRVAAGRSLPIENEEATKHRLPPSFHSYYMVPPKTRPTYYHEYIVTNTAQVLPQFLVWFNYSAVETKAQPPCALCEKQLAAVVCRACEAELCSKCDQEVHSANKLVGRHKRTPLGSSPDADAAAFAGTPTCRLHDGKVVEFYCPVCAIPVCVHCKMVGDHSAGDKGGHRLVSLSDAYDQSVKESSKPDPLVESRKQLILTKLRQIQAREADIEANRSDVEALIRSSLAQALLRLDEEAKAKRDVLRCEELELQRQLQHMEWTDAFLASQRHVLAPIDFLAAWNQHKPLRVEQREFPVVHLPSIESVKPDLQLLGRLHVVAGDDESISHVDDHARHALAGDEIPPPATLGHVMSPKGKKIIEDVKNDLIKSSVRPLKADGSMKATTNGSNPSSLRGISVSQRNSSNANVVVRQDVWSSQLRKEMGIEDKAAVDEPASHD</sequence>
<feature type="compositionally biased region" description="Polar residues" evidence="4">
    <location>
        <begin position="486"/>
        <end position="510"/>
    </location>
</feature>
<evidence type="ECO:0000256" key="2">
    <source>
        <dbReference type="ARBA" id="ARBA00022833"/>
    </source>
</evidence>
<proteinExistence type="predicted"/>
<dbReference type="SMART" id="SM00336">
    <property type="entry name" value="BBOX"/>
    <property type="match status" value="2"/>
</dbReference>
<feature type="domain" description="B box-type" evidence="5">
    <location>
        <begin position="230"/>
        <end position="277"/>
    </location>
</feature>
<reference evidence="7 8" key="1">
    <citation type="submission" date="2019-03" db="EMBL/GenBank/DDBJ databases">
        <authorList>
            <person name="Gaulin E."/>
            <person name="Dumas B."/>
        </authorList>
    </citation>
    <scope>NUCLEOTIDE SEQUENCE [LARGE SCALE GENOMIC DNA]</scope>
    <source>
        <strain evidence="7">CBS 568.67</strain>
    </source>
</reference>
<gene>
    <name evidence="7" type="primary">Aste57867_14016</name>
    <name evidence="6" type="ORF">As57867_013965</name>
    <name evidence="7" type="ORF">ASTE57867_14016</name>
</gene>
<evidence type="ECO:0000313" key="6">
    <source>
        <dbReference type="EMBL" id="KAF0695153.1"/>
    </source>
</evidence>
<protein>
    <submittedName>
        <fullName evidence="7">Aste57867_14016 protein</fullName>
    </submittedName>
</protein>
<keyword evidence="2" id="KW-0862">Zinc</keyword>
<evidence type="ECO:0000313" key="7">
    <source>
        <dbReference type="EMBL" id="VFT90846.1"/>
    </source>
</evidence>
<evidence type="ECO:0000313" key="8">
    <source>
        <dbReference type="Proteomes" id="UP000332933"/>
    </source>
</evidence>
<dbReference type="SUPFAM" id="SSF57845">
    <property type="entry name" value="B-box zinc-binding domain"/>
    <property type="match status" value="1"/>
</dbReference>